<feature type="compositionally biased region" description="Low complexity" evidence="1">
    <location>
        <begin position="147"/>
        <end position="186"/>
    </location>
</feature>
<feature type="compositionally biased region" description="Polar residues" evidence="1">
    <location>
        <begin position="255"/>
        <end position="273"/>
    </location>
</feature>
<feature type="region of interest" description="Disordered" evidence="1">
    <location>
        <begin position="406"/>
        <end position="428"/>
    </location>
</feature>
<proteinExistence type="predicted"/>
<organism evidence="2 3">
    <name type="scientific">Trachymyrmex cornetzi</name>
    <dbReference type="NCBI Taxonomy" id="471704"/>
    <lineage>
        <taxon>Eukaryota</taxon>
        <taxon>Metazoa</taxon>
        <taxon>Ecdysozoa</taxon>
        <taxon>Arthropoda</taxon>
        <taxon>Hexapoda</taxon>
        <taxon>Insecta</taxon>
        <taxon>Pterygota</taxon>
        <taxon>Neoptera</taxon>
        <taxon>Endopterygota</taxon>
        <taxon>Hymenoptera</taxon>
        <taxon>Apocrita</taxon>
        <taxon>Aculeata</taxon>
        <taxon>Formicoidea</taxon>
        <taxon>Formicidae</taxon>
        <taxon>Myrmicinae</taxon>
        <taxon>Trachymyrmex</taxon>
    </lineage>
</organism>
<evidence type="ECO:0000313" key="3">
    <source>
        <dbReference type="Proteomes" id="UP000078492"/>
    </source>
</evidence>
<feature type="region of interest" description="Disordered" evidence="1">
    <location>
        <begin position="233"/>
        <end position="392"/>
    </location>
</feature>
<gene>
    <name evidence="2" type="ORF">ALC57_03026</name>
</gene>
<keyword evidence="3" id="KW-1185">Reference proteome</keyword>
<dbReference type="AlphaFoldDB" id="A0A151JN62"/>
<name>A0A151JN62_9HYME</name>
<dbReference type="STRING" id="471704.A0A151JN62"/>
<feature type="region of interest" description="Disordered" evidence="1">
    <location>
        <begin position="131"/>
        <end position="212"/>
    </location>
</feature>
<sequence>PQVHYIEYPLPPKVRCLKCAKCFGDERVGKVKGEYNDLPYLSKHLKKYHPGDTISYRCSKCNYKSKGTKCHMSLAVDAAGQSTRGSLGECNSVGQLTTSGAAKAISRLAETVGGPDKRQATTSVQQLTLPFTAAPSQAANEARAQGRTSTTPTSRSPSYAAVTAGPSTRSTSSTTARSKTIAKSAAPNTTTREARRSGEAVTTRKSPMTAMVSKPRVVSVEVVKLPVKTIQKAGVQNAAKPARAPSHPPPPPPQRTSSEAGWKVTTNDQPVSSKTRRATSVPVEKSNDTTRWEHVSPHPPRIKGTHILISSSSDEEGTPFQPGSVGRQSVRRKKVTGPPPTTTSNEGAVTRSRRSTSAPVESAVDARLTALDRPSSRATGNTTSPITEGLNPLTSTSFTGGMGRQITPPLCLPQRNILPTIEEEMTSP</sequence>
<protein>
    <submittedName>
        <fullName evidence="2">Uncharacterized protein</fullName>
    </submittedName>
</protein>
<accession>A0A151JN62</accession>
<evidence type="ECO:0000256" key="1">
    <source>
        <dbReference type="SAM" id="MobiDB-lite"/>
    </source>
</evidence>
<reference evidence="2 3" key="1">
    <citation type="submission" date="2015-09" db="EMBL/GenBank/DDBJ databases">
        <title>Trachymyrmex cornetzi WGS genome.</title>
        <authorList>
            <person name="Nygaard S."/>
            <person name="Hu H."/>
            <person name="Boomsma J."/>
            <person name="Zhang G."/>
        </authorList>
    </citation>
    <scope>NUCLEOTIDE SEQUENCE [LARGE SCALE GENOMIC DNA]</scope>
    <source>
        <strain evidence="2">Tcor2-1</strain>
        <tissue evidence="2">Whole body</tissue>
    </source>
</reference>
<feature type="non-terminal residue" evidence="2">
    <location>
        <position position="1"/>
    </location>
</feature>
<dbReference type="Proteomes" id="UP000078492">
    <property type="component" value="Unassembled WGS sequence"/>
</dbReference>
<evidence type="ECO:0000313" key="2">
    <source>
        <dbReference type="EMBL" id="KYN27567.1"/>
    </source>
</evidence>
<feature type="compositionally biased region" description="Polar residues" evidence="1">
    <location>
        <begin position="376"/>
        <end position="392"/>
    </location>
</feature>
<dbReference type="EMBL" id="KQ978901">
    <property type="protein sequence ID" value="KYN27567.1"/>
    <property type="molecule type" value="Genomic_DNA"/>
</dbReference>
<feature type="compositionally biased region" description="Basic and acidic residues" evidence="1">
    <location>
        <begin position="285"/>
        <end position="296"/>
    </location>
</feature>